<dbReference type="InterPro" id="IPR000182">
    <property type="entry name" value="GNAT_dom"/>
</dbReference>
<dbReference type="EMBL" id="KN848083">
    <property type="protein sequence ID" value="KIX95124.1"/>
    <property type="molecule type" value="Genomic_DNA"/>
</dbReference>
<dbReference type="PANTHER" id="PTHR43305">
    <property type="entry name" value="FAMILY N-ACETYLTRANSFERASE, PUTATIVE (AFU_ORTHOLOGUE AFUA_2G01380)-RELATED"/>
    <property type="match status" value="1"/>
</dbReference>
<dbReference type="Proteomes" id="UP000053411">
    <property type="component" value="Unassembled WGS sequence"/>
</dbReference>
<proteinExistence type="predicted"/>
<keyword evidence="3" id="KW-1185">Reference proteome</keyword>
<feature type="domain" description="N-acetyltransferase" evidence="1">
    <location>
        <begin position="8"/>
        <end position="169"/>
    </location>
</feature>
<protein>
    <recommendedName>
        <fullName evidence="1">N-acetyltransferase domain-containing protein</fullName>
    </recommendedName>
</protein>
<dbReference type="SUPFAM" id="SSF55729">
    <property type="entry name" value="Acyl-CoA N-acyltransferases (Nat)"/>
    <property type="match status" value="1"/>
</dbReference>
<evidence type="ECO:0000313" key="2">
    <source>
        <dbReference type="EMBL" id="KIX95124.1"/>
    </source>
</evidence>
<dbReference type="Pfam" id="PF00583">
    <property type="entry name" value="Acetyltransf_1"/>
    <property type="match status" value="1"/>
</dbReference>
<dbReference type="OrthoDB" id="41532at2759"/>
<dbReference type="PROSITE" id="PS51186">
    <property type="entry name" value="GNAT"/>
    <property type="match status" value="1"/>
</dbReference>
<name>A0A0D2JX79_9EURO</name>
<evidence type="ECO:0000313" key="3">
    <source>
        <dbReference type="Proteomes" id="UP000053411"/>
    </source>
</evidence>
<dbReference type="VEuPathDB" id="FungiDB:Z520_09040"/>
<dbReference type="CDD" id="cd04301">
    <property type="entry name" value="NAT_SF"/>
    <property type="match status" value="1"/>
</dbReference>
<dbReference type="Gene3D" id="3.40.630.30">
    <property type="match status" value="1"/>
</dbReference>
<accession>A0A0D2JX79</accession>
<evidence type="ECO:0000259" key="1">
    <source>
        <dbReference type="PROSITE" id="PS51186"/>
    </source>
</evidence>
<dbReference type="PANTHER" id="PTHR43305:SF1">
    <property type="entry name" value="FAMILY N-ACETYLTRANSFERASE, PUTATIVE (AFU_ORTHOLOGUE AFUA_2G01380)-RELATED"/>
    <property type="match status" value="1"/>
</dbReference>
<sequence>MAEEVASFSINPVRLPSDLSDTIALFYAYAESLGFDLSFQNFDDEMAGMPGKYSPPQGELLLARNEAGLAIGCVGLRPLPSTEVGGKICEMKRLYVTPAGRGTGVGKALASAVIAVAEKLGYDEMRLDTLPSMTTALRMYRHFGFQNIAAYYETPLEGTHFLSLKLPREAKERTRTESRNS</sequence>
<organism evidence="2 3">
    <name type="scientific">Fonsecaea multimorphosa CBS 102226</name>
    <dbReference type="NCBI Taxonomy" id="1442371"/>
    <lineage>
        <taxon>Eukaryota</taxon>
        <taxon>Fungi</taxon>
        <taxon>Dikarya</taxon>
        <taxon>Ascomycota</taxon>
        <taxon>Pezizomycotina</taxon>
        <taxon>Eurotiomycetes</taxon>
        <taxon>Chaetothyriomycetidae</taxon>
        <taxon>Chaetothyriales</taxon>
        <taxon>Herpotrichiellaceae</taxon>
        <taxon>Fonsecaea</taxon>
    </lineage>
</organism>
<dbReference type="STRING" id="1442371.A0A0D2JX79"/>
<reference evidence="2 3" key="1">
    <citation type="submission" date="2015-01" db="EMBL/GenBank/DDBJ databases">
        <title>The Genome Sequence of Fonsecaea multimorphosa CBS 102226.</title>
        <authorList>
            <consortium name="The Broad Institute Genomics Platform"/>
            <person name="Cuomo C."/>
            <person name="de Hoog S."/>
            <person name="Gorbushina A."/>
            <person name="Stielow B."/>
            <person name="Teixiera M."/>
            <person name="Abouelleil A."/>
            <person name="Chapman S.B."/>
            <person name="Priest M."/>
            <person name="Young S.K."/>
            <person name="Wortman J."/>
            <person name="Nusbaum C."/>
            <person name="Birren B."/>
        </authorList>
    </citation>
    <scope>NUCLEOTIDE SEQUENCE [LARGE SCALE GENOMIC DNA]</scope>
    <source>
        <strain evidence="2 3">CBS 102226</strain>
    </source>
</reference>
<dbReference type="RefSeq" id="XP_016629247.1">
    <property type="nucleotide sequence ID" value="XM_016779536.1"/>
</dbReference>
<dbReference type="GO" id="GO:0016747">
    <property type="term" value="F:acyltransferase activity, transferring groups other than amino-acyl groups"/>
    <property type="evidence" value="ECO:0007669"/>
    <property type="project" value="InterPro"/>
</dbReference>
<dbReference type="AlphaFoldDB" id="A0A0D2JX79"/>
<gene>
    <name evidence="2" type="ORF">Z520_09040</name>
</gene>
<dbReference type="InterPro" id="IPR016181">
    <property type="entry name" value="Acyl_CoA_acyltransferase"/>
</dbReference>
<dbReference type="GeneID" id="27714786"/>
<dbReference type="InterPro" id="IPR052777">
    <property type="entry name" value="Acetyltransferase_Enz"/>
</dbReference>